<organism evidence="2 3">
    <name type="scientific">Clonostachys solani</name>
    <dbReference type="NCBI Taxonomy" id="160281"/>
    <lineage>
        <taxon>Eukaryota</taxon>
        <taxon>Fungi</taxon>
        <taxon>Dikarya</taxon>
        <taxon>Ascomycota</taxon>
        <taxon>Pezizomycotina</taxon>
        <taxon>Sordariomycetes</taxon>
        <taxon>Hypocreomycetidae</taxon>
        <taxon>Hypocreales</taxon>
        <taxon>Bionectriaceae</taxon>
        <taxon>Clonostachys</taxon>
    </lineage>
</organism>
<dbReference type="AlphaFoldDB" id="A0A9P0EN81"/>
<evidence type="ECO:0000259" key="1">
    <source>
        <dbReference type="PROSITE" id="PS50011"/>
    </source>
</evidence>
<dbReference type="CDD" id="cd00180">
    <property type="entry name" value="PKc"/>
    <property type="match status" value="1"/>
</dbReference>
<dbReference type="PANTHER" id="PTHR24359:SF1">
    <property type="entry name" value="INHIBITOR OF NUCLEAR FACTOR KAPPA-B KINASE EPSILON SUBUNIT HOMOLOG 1-RELATED"/>
    <property type="match status" value="1"/>
</dbReference>
<dbReference type="GO" id="GO:0004674">
    <property type="term" value="F:protein serine/threonine kinase activity"/>
    <property type="evidence" value="ECO:0007669"/>
    <property type="project" value="TreeGrafter"/>
</dbReference>
<accession>A0A9P0EN81</accession>
<proteinExistence type="predicted"/>
<dbReference type="InterPro" id="IPR000719">
    <property type="entry name" value="Prot_kinase_dom"/>
</dbReference>
<protein>
    <recommendedName>
        <fullName evidence="1">Protein kinase domain-containing protein</fullName>
    </recommendedName>
</protein>
<dbReference type="PANTHER" id="PTHR24359">
    <property type="entry name" value="SERINE/THREONINE-PROTEIN KINASE SBK1"/>
    <property type="match status" value="1"/>
</dbReference>
<comment type="caution">
    <text evidence="2">The sequence shown here is derived from an EMBL/GenBank/DDBJ whole genome shotgun (WGS) entry which is preliminary data.</text>
</comment>
<gene>
    <name evidence="2" type="ORF">CSOL1703_00016379</name>
</gene>
<sequence>MWYCDVDSSEHRVFPSANELELHVKSDHGDSVPALALATMLKQNVTVSSRGQEYCPICDELVDPTDYDQHDNVDTSLNESSLEATVSDQVFIIHHIAEDLRKLAFLSFQYLDGSIPKEINEGNTQPTDPATVSLGHCSTYLQVGATSNLLDIDQLPPLDMDERPSPVKIEQPPQPSEAMSMSGLRKLIRSSQVESAFDARPFVPRSVLTELITKETVRSIINDGFDTEPETNLEEVSEFVASNARAFFAILVSTVRGRDLALAVSTLYRHKLTDHFLPISEKIIDDNCEENDKYRTCKHAPELNAFHEEPWDLATLEYFHFRQWEFLAHVFSENAQIYQLESMTILPFVNMGLDRKSGLFGDVSDVEIHPAHQELHTDPPESVPRLALKEFRLVRSGPTTQKVLQKAFDTEAKMMTENLGQENLLVAVAAICRGGNRYLLYPWADGGDLRSFWIKTETASSFDRSSLLEVLDQFSGLAQALAHLHGNRIRHGDIKPDNILRFTKENTVVGSLKLGDMGLAKYHEKRTEERQAMTDTKLATVLYEAPETHLDRQGPISRLYDVWSLGCVFFEFAIWLAYGVGGLDAFYGLLGSDSSSEKRFFHIETKPGTIKARLHPGVRAYLEQLRNHPLCGQGTAFGDLLRFVQERMLTICLPISPPKELIGYSSEQLEAEIFVKPVPGMKFRTAASDDPPSLQNPAETRADAKTVFATLRHICERARADPDYLLPSGSIKPGSLASKPSMLARSDSLGLNFRTEELRPYQKYVGLGLGASENHGIKQDVWDFTVDNKFAEDFLACIEKESLRLLTDPYINSDQPRLCEECKGINFGDPALDFVYPISYLEAHVNDCDLCKLFYEVAATLNLPTSLTLQLVRKKSILTNGVNGLPLLSLVGVPGKKHVPALLPESSLT</sequence>
<dbReference type="OrthoDB" id="1046782at2759"/>
<dbReference type="SMART" id="SM00220">
    <property type="entry name" value="S_TKc"/>
    <property type="match status" value="1"/>
</dbReference>
<dbReference type="EMBL" id="CABFOC020000052">
    <property type="protein sequence ID" value="CAH0054819.1"/>
    <property type="molecule type" value="Genomic_DNA"/>
</dbReference>
<dbReference type="Proteomes" id="UP000775872">
    <property type="component" value="Unassembled WGS sequence"/>
</dbReference>
<name>A0A9P0EN81_9HYPO</name>
<keyword evidence="3" id="KW-1185">Reference proteome</keyword>
<dbReference type="GO" id="GO:0005524">
    <property type="term" value="F:ATP binding"/>
    <property type="evidence" value="ECO:0007669"/>
    <property type="project" value="InterPro"/>
</dbReference>
<dbReference type="Gene3D" id="1.10.510.10">
    <property type="entry name" value="Transferase(Phosphotransferase) domain 1"/>
    <property type="match status" value="1"/>
</dbReference>
<dbReference type="InterPro" id="IPR011009">
    <property type="entry name" value="Kinase-like_dom_sf"/>
</dbReference>
<dbReference type="PROSITE" id="PS50011">
    <property type="entry name" value="PROTEIN_KINASE_DOM"/>
    <property type="match status" value="1"/>
</dbReference>
<evidence type="ECO:0000313" key="2">
    <source>
        <dbReference type="EMBL" id="CAH0054819.1"/>
    </source>
</evidence>
<feature type="domain" description="Protein kinase" evidence="1">
    <location>
        <begin position="349"/>
        <end position="675"/>
    </location>
</feature>
<dbReference type="Pfam" id="PF00069">
    <property type="entry name" value="Pkinase"/>
    <property type="match status" value="1"/>
</dbReference>
<evidence type="ECO:0000313" key="3">
    <source>
        <dbReference type="Proteomes" id="UP000775872"/>
    </source>
</evidence>
<reference evidence="3" key="1">
    <citation type="submission" date="2019-06" db="EMBL/GenBank/DDBJ databases">
        <authorList>
            <person name="Broberg M."/>
        </authorList>
    </citation>
    <scope>NUCLEOTIDE SEQUENCE [LARGE SCALE GENOMIC DNA]</scope>
</reference>
<dbReference type="SUPFAM" id="SSF56112">
    <property type="entry name" value="Protein kinase-like (PK-like)"/>
    <property type="match status" value="1"/>
</dbReference>
<reference evidence="2 3" key="2">
    <citation type="submission" date="2021-10" db="EMBL/GenBank/DDBJ databases">
        <authorList>
            <person name="Piombo E."/>
        </authorList>
    </citation>
    <scope>NUCLEOTIDE SEQUENCE [LARGE SCALE GENOMIC DNA]</scope>
</reference>